<gene>
    <name evidence="4" type="ORF">CU097_010379</name>
</gene>
<keyword evidence="1" id="KW-0378">Hydrolase</keyword>
<dbReference type="PROSITE" id="PS50056">
    <property type="entry name" value="TYR_PHOSPHATASE_2"/>
    <property type="match status" value="1"/>
</dbReference>
<dbReference type="InterPro" id="IPR003595">
    <property type="entry name" value="Tyr_Pase_cat"/>
</dbReference>
<dbReference type="AlphaFoldDB" id="A0A367K337"/>
<sequence length="278" mass="31160">MSQNTLNNPTEQKTSKSHPIKISWIIPPDIQLYLSNNDLPKNHDLYDCMEPSIREQLLSMSNRHPPSLLKGNLCLSSCPGKKVRLSGPVRGRASINRDLDADLSRMKSFGITLIVCCLDDYEMELLGAPWPKYREIAAKNDIKVLRLPMIEGSCPETIEEAQHAIHIVNNEMNKGNNVLVHCRGGVGRAGLFACCWLLENSLCDTAERAIAIVRTQRSPKAIETLRQADYIIQYAKSLKQRSKLTEQHQTLTNTTPTMDVIRPFPKTKSQPANSEVAS</sequence>
<feature type="region of interest" description="Disordered" evidence="2">
    <location>
        <begin position="245"/>
        <end position="278"/>
    </location>
</feature>
<dbReference type="InterPro" id="IPR029021">
    <property type="entry name" value="Prot-tyrosine_phosphatase-like"/>
</dbReference>
<dbReference type="Proteomes" id="UP000252139">
    <property type="component" value="Unassembled WGS sequence"/>
</dbReference>
<feature type="domain" description="Tyrosine specific protein phosphatases" evidence="3">
    <location>
        <begin position="159"/>
        <end position="217"/>
    </location>
</feature>
<dbReference type="OrthoDB" id="266663at2759"/>
<dbReference type="FunFam" id="3.90.190.10:FF:000157">
    <property type="entry name" value="Protein-tyrosine phosphatase"/>
    <property type="match status" value="1"/>
</dbReference>
<dbReference type="SMART" id="SM00404">
    <property type="entry name" value="PTPc_motif"/>
    <property type="match status" value="1"/>
</dbReference>
<dbReference type="SUPFAM" id="SSF52799">
    <property type="entry name" value="(Phosphotyrosine protein) phosphatases II"/>
    <property type="match status" value="1"/>
</dbReference>
<keyword evidence="5" id="KW-1185">Reference proteome</keyword>
<dbReference type="InterPro" id="IPR057023">
    <property type="entry name" value="PTP-SAK"/>
</dbReference>
<proteinExistence type="predicted"/>
<feature type="compositionally biased region" description="Polar residues" evidence="2">
    <location>
        <begin position="267"/>
        <end position="278"/>
    </location>
</feature>
<name>A0A367K337_RHIAZ</name>
<dbReference type="PANTHER" id="PTHR23339">
    <property type="entry name" value="TYROSINE SPECIFIC PROTEIN PHOSPHATASE AND DUAL SPECIFICITY PROTEIN PHOSPHATASE"/>
    <property type="match status" value="1"/>
</dbReference>
<feature type="compositionally biased region" description="Polar residues" evidence="2">
    <location>
        <begin position="247"/>
        <end position="257"/>
    </location>
</feature>
<evidence type="ECO:0000313" key="5">
    <source>
        <dbReference type="Proteomes" id="UP000252139"/>
    </source>
</evidence>
<dbReference type="STRING" id="86630.A0A367K337"/>
<dbReference type="EMBL" id="PJQL01000355">
    <property type="protein sequence ID" value="RCH96587.1"/>
    <property type="molecule type" value="Genomic_DNA"/>
</dbReference>
<accession>A0A367K337</accession>
<dbReference type="InterPro" id="IPR050561">
    <property type="entry name" value="PTP"/>
</dbReference>
<protein>
    <recommendedName>
        <fullName evidence="3">Tyrosine specific protein phosphatases domain-containing protein</fullName>
    </recommendedName>
</protein>
<evidence type="ECO:0000259" key="3">
    <source>
        <dbReference type="PROSITE" id="PS50056"/>
    </source>
</evidence>
<comment type="caution">
    <text evidence="4">The sequence shown here is derived from an EMBL/GenBank/DDBJ whole genome shotgun (WGS) entry which is preliminary data.</text>
</comment>
<organism evidence="4 5">
    <name type="scientific">Rhizopus azygosporus</name>
    <name type="common">Rhizopus microsporus var. azygosporus</name>
    <dbReference type="NCBI Taxonomy" id="86630"/>
    <lineage>
        <taxon>Eukaryota</taxon>
        <taxon>Fungi</taxon>
        <taxon>Fungi incertae sedis</taxon>
        <taxon>Mucoromycota</taxon>
        <taxon>Mucoromycotina</taxon>
        <taxon>Mucoromycetes</taxon>
        <taxon>Mucorales</taxon>
        <taxon>Mucorineae</taxon>
        <taxon>Rhizopodaceae</taxon>
        <taxon>Rhizopus</taxon>
    </lineage>
</organism>
<evidence type="ECO:0000256" key="2">
    <source>
        <dbReference type="SAM" id="MobiDB-lite"/>
    </source>
</evidence>
<dbReference type="InterPro" id="IPR000387">
    <property type="entry name" value="Tyr_Pase_dom"/>
</dbReference>
<reference evidence="4 5" key="1">
    <citation type="journal article" date="2018" name="G3 (Bethesda)">
        <title>Phylogenetic and Phylogenomic Definition of Rhizopus Species.</title>
        <authorList>
            <person name="Gryganskyi A.P."/>
            <person name="Golan J."/>
            <person name="Dolatabadi S."/>
            <person name="Mondo S."/>
            <person name="Robb S."/>
            <person name="Idnurm A."/>
            <person name="Muszewska A."/>
            <person name="Steczkiewicz K."/>
            <person name="Masonjones S."/>
            <person name="Liao H.L."/>
            <person name="Gajdeczka M.T."/>
            <person name="Anike F."/>
            <person name="Vuek A."/>
            <person name="Anishchenko I.M."/>
            <person name="Voigt K."/>
            <person name="de Hoog G.S."/>
            <person name="Smith M.E."/>
            <person name="Heitman J."/>
            <person name="Vilgalys R."/>
            <person name="Stajich J.E."/>
        </authorList>
    </citation>
    <scope>NUCLEOTIDE SEQUENCE [LARGE SCALE GENOMIC DNA]</scope>
    <source>
        <strain evidence="4 5">CBS 357.93</strain>
    </source>
</reference>
<dbReference type="Gene3D" id="3.90.190.10">
    <property type="entry name" value="Protein tyrosine phosphatase superfamily"/>
    <property type="match status" value="1"/>
</dbReference>
<dbReference type="Pfam" id="PF22784">
    <property type="entry name" value="PTP-SAK"/>
    <property type="match status" value="1"/>
</dbReference>
<dbReference type="GO" id="GO:0016791">
    <property type="term" value="F:phosphatase activity"/>
    <property type="evidence" value="ECO:0007669"/>
    <property type="project" value="UniProtKB-ARBA"/>
</dbReference>
<evidence type="ECO:0000313" key="4">
    <source>
        <dbReference type="EMBL" id="RCH96587.1"/>
    </source>
</evidence>
<evidence type="ECO:0000256" key="1">
    <source>
        <dbReference type="ARBA" id="ARBA00022801"/>
    </source>
</evidence>